<evidence type="ECO:0000313" key="2">
    <source>
        <dbReference type="EMBL" id="PWI56633.1"/>
    </source>
</evidence>
<accession>A0A2U3D5T1</accession>
<organism evidence="2 3">
    <name type="scientific">Sulfoacidibacillus thermotolerans</name>
    <name type="common">Acidibacillus sulfuroxidans</name>
    <dbReference type="NCBI Taxonomy" id="1765684"/>
    <lineage>
        <taxon>Bacteria</taxon>
        <taxon>Bacillati</taxon>
        <taxon>Bacillota</taxon>
        <taxon>Bacilli</taxon>
        <taxon>Bacillales</taxon>
        <taxon>Alicyclobacillaceae</taxon>
        <taxon>Sulfoacidibacillus</taxon>
    </lineage>
</organism>
<keyword evidence="3" id="KW-1185">Reference proteome</keyword>
<reference evidence="2 3" key="1">
    <citation type="submission" date="2016-11" db="EMBL/GenBank/DDBJ databases">
        <title>Comparative genomics of Acidibacillus ferroxidans species.</title>
        <authorList>
            <person name="Oliveira G."/>
            <person name="Nunes G."/>
            <person name="Oliveira R."/>
            <person name="Araujo F."/>
            <person name="Salim A."/>
            <person name="Scholte L."/>
            <person name="Morais D."/>
            <person name="Nancucheo I."/>
            <person name="Johnson D.B."/>
            <person name="Grail B."/>
            <person name="Bittencourt J."/>
            <person name="Valadares R."/>
        </authorList>
    </citation>
    <scope>NUCLEOTIDE SEQUENCE [LARGE SCALE GENOMIC DNA]</scope>
    <source>
        <strain evidence="2 3">Y002</strain>
    </source>
</reference>
<protein>
    <submittedName>
        <fullName evidence="2">Uncharacterized protein</fullName>
    </submittedName>
</protein>
<dbReference type="EMBL" id="MPDK01000032">
    <property type="protein sequence ID" value="PWI56633.1"/>
    <property type="molecule type" value="Genomic_DNA"/>
</dbReference>
<proteinExistence type="predicted"/>
<keyword evidence="1" id="KW-0472">Membrane</keyword>
<comment type="caution">
    <text evidence="2">The sequence shown here is derived from an EMBL/GenBank/DDBJ whole genome shotgun (WGS) entry which is preliminary data.</text>
</comment>
<name>A0A2U3D5T1_SULT2</name>
<feature type="transmembrane region" description="Helical" evidence="1">
    <location>
        <begin position="21"/>
        <end position="48"/>
    </location>
</feature>
<dbReference type="AlphaFoldDB" id="A0A2U3D5T1"/>
<dbReference type="RefSeq" id="WP_109431583.1">
    <property type="nucleotide sequence ID" value="NZ_MPDK01000032.1"/>
</dbReference>
<keyword evidence="1" id="KW-0812">Transmembrane</keyword>
<sequence>MYKLHRLLRKRLAGGGWDLPVTLGELIVIGYLLVLLMTTGATLLMSFMAVVSATQSAQAAALDQQMIDPATGQPIAYELVQHFSQFLPVTNAGNAVVSTPPTKDQAGAKQLYVSLISNQGYVTLTLDYGLQIPFDIPMWNGTSWTTAQTPFIPLYFSVAFFQEW</sequence>
<dbReference type="Proteomes" id="UP000245380">
    <property type="component" value="Unassembled WGS sequence"/>
</dbReference>
<gene>
    <name evidence="2" type="ORF">BM613_12695</name>
</gene>
<keyword evidence="1" id="KW-1133">Transmembrane helix</keyword>
<evidence type="ECO:0000256" key="1">
    <source>
        <dbReference type="SAM" id="Phobius"/>
    </source>
</evidence>
<evidence type="ECO:0000313" key="3">
    <source>
        <dbReference type="Proteomes" id="UP000245380"/>
    </source>
</evidence>